<sequence length="46" mass="4962">MIEFVSLCIALGFGAFTVGVWALLDVSETLDDVLSVDGESADRSRR</sequence>
<dbReference type="RefSeq" id="WP_164721695.1">
    <property type="nucleotide sequence ID" value="NZ_CP034588.1"/>
</dbReference>
<dbReference type="Proteomes" id="UP000245390">
    <property type="component" value="Unassembled WGS sequence"/>
</dbReference>
<comment type="caution">
    <text evidence="1">The sequence shown here is derived from an EMBL/GenBank/DDBJ whole genome shotgun (WGS) entry which is preliminary data.</text>
</comment>
<evidence type="ECO:0000313" key="2">
    <source>
        <dbReference type="Proteomes" id="UP000245390"/>
    </source>
</evidence>
<evidence type="ECO:0000313" key="1">
    <source>
        <dbReference type="EMBL" id="PWK57463.1"/>
    </source>
</evidence>
<gene>
    <name evidence="1" type="ORF">C8D95_102106</name>
</gene>
<dbReference type="EMBL" id="QGGV01000002">
    <property type="protein sequence ID" value="PWK57463.1"/>
    <property type="molecule type" value="Genomic_DNA"/>
</dbReference>
<keyword evidence="2" id="KW-1185">Reference proteome</keyword>
<name>A0A316GA45_9RHOB</name>
<accession>A0A316GA45</accession>
<dbReference type="AlphaFoldDB" id="A0A316GA45"/>
<proteinExistence type="predicted"/>
<reference evidence="1 2" key="1">
    <citation type="submission" date="2018-05" db="EMBL/GenBank/DDBJ databases">
        <title>Genomic Encyclopedia of Type Strains, Phase IV (KMG-IV): sequencing the most valuable type-strain genomes for metagenomic binning, comparative biology and taxonomic classification.</title>
        <authorList>
            <person name="Goeker M."/>
        </authorList>
    </citation>
    <scope>NUCLEOTIDE SEQUENCE [LARGE SCALE GENOMIC DNA]</scope>
    <source>
        <strain evidence="1 2">DSM 103371</strain>
    </source>
</reference>
<organism evidence="1 2">
    <name type="scientific">Silicimonas algicola</name>
    <dbReference type="NCBI Taxonomy" id="1826607"/>
    <lineage>
        <taxon>Bacteria</taxon>
        <taxon>Pseudomonadati</taxon>
        <taxon>Pseudomonadota</taxon>
        <taxon>Alphaproteobacteria</taxon>
        <taxon>Rhodobacterales</taxon>
        <taxon>Paracoccaceae</taxon>
    </lineage>
</organism>
<protein>
    <submittedName>
        <fullName evidence="1">Uncharacterized protein</fullName>
    </submittedName>
</protein>